<comment type="caution">
    <text evidence="4">The sequence shown here is derived from an EMBL/GenBank/DDBJ whole genome shotgun (WGS) entry which is preliminary data.</text>
</comment>
<dbReference type="SUPFAM" id="SSF46689">
    <property type="entry name" value="Homeodomain-like"/>
    <property type="match status" value="1"/>
</dbReference>
<dbReference type="Pfam" id="PF00440">
    <property type="entry name" value="TetR_N"/>
    <property type="match status" value="1"/>
</dbReference>
<dbReference type="GO" id="GO:0003700">
    <property type="term" value="F:DNA-binding transcription factor activity"/>
    <property type="evidence" value="ECO:0007669"/>
    <property type="project" value="TreeGrafter"/>
</dbReference>
<dbReference type="InterPro" id="IPR001647">
    <property type="entry name" value="HTH_TetR"/>
</dbReference>
<dbReference type="STRING" id="1782.AWC18_17690"/>
<evidence type="ECO:0000256" key="1">
    <source>
        <dbReference type="ARBA" id="ARBA00023125"/>
    </source>
</evidence>
<evidence type="ECO:0000259" key="3">
    <source>
        <dbReference type="PROSITE" id="PS50977"/>
    </source>
</evidence>
<evidence type="ECO:0000313" key="4">
    <source>
        <dbReference type="EMBL" id="ORW16769.1"/>
    </source>
</evidence>
<reference evidence="4 5" key="1">
    <citation type="submission" date="2016-01" db="EMBL/GenBank/DDBJ databases">
        <title>The new phylogeny of the genus Mycobacterium.</title>
        <authorList>
            <person name="Tarcisio F."/>
            <person name="Conor M."/>
            <person name="Antonella G."/>
            <person name="Elisabetta G."/>
            <person name="Giulia F.S."/>
            <person name="Sara T."/>
            <person name="Anna F."/>
            <person name="Clotilde B."/>
            <person name="Roberto B."/>
            <person name="Veronica D.S."/>
            <person name="Fabio R."/>
            <person name="Monica P."/>
            <person name="Olivier J."/>
            <person name="Enrico T."/>
            <person name="Nicola S."/>
        </authorList>
    </citation>
    <scope>NUCLEOTIDE SEQUENCE [LARGE SCALE GENOMIC DNA]</scope>
    <source>
        <strain evidence="4 5">DSM 44164</strain>
    </source>
</reference>
<organism evidence="4 5">
    <name type="scientific">Mycolicibacter nonchromogenicus</name>
    <name type="common">Mycobacterium nonchromogenicum</name>
    <dbReference type="NCBI Taxonomy" id="1782"/>
    <lineage>
        <taxon>Bacteria</taxon>
        <taxon>Bacillati</taxon>
        <taxon>Actinomycetota</taxon>
        <taxon>Actinomycetes</taxon>
        <taxon>Mycobacteriales</taxon>
        <taxon>Mycobacteriaceae</taxon>
        <taxon>Mycolicibacter</taxon>
    </lineage>
</organism>
<dbReference type="PANTHER" id="PTHR30055">
    <property type="entry name" value="HTH-TYPE TRANSCRIPTIONAL REGULATOR RUTR"/>
    <property type="match status" value="1"/>
</dbReference>
<accession>A0A1X1Z089</accession>
<keyword evidence="5" id="KW-1185">Reference proteome</keyword>
<dbReference type="InterPro" id="IPR050109">
    <property type="entry name" value="HTH-type_TetR-like_transc_reg"/>
</dbReference>
<feature type="DNA-binding region" description="H-T-H motif" evidence="2">
    <location>
        <begin position="32"/>
        <end position="51"/>
    </location>
</feature>
<sequence length="192" mass="20704">MDQTTSAREEAVAAVLVHAADLFAERGPAATSIRDISTRSGVNHGLVFRYLGTKNQLVKAVLNHLADEVAEAVQAGAPAQVIAARTELQWRVLARAILDGFPVGQLQERFPIAANLLKHGLSSYDEETTGRLAAANVMALQLGWQLFQPFLRSAAGIEDLPSSDLRQSVTGEIARMLKTSPSEVFRIAFPVS</sequence>
<feature type="domain" description="HTH tetR-type" evidence="3">
    <location>
        <begin position="9"/>
        <end position="69"/>
    </location>
</feature>
<dbReference type="GO" id="GO:0000976">
    <property type="term" value="F:transcription cis-regulatory region binding"/>
    <property type="evidence" value="ECO:0007669"/>
    <property type="project" value="TreeGrafter"/>
</dbReference>
<protein>
    <submittedName>
        <fullName evidence="4">TetR family transcriptional regulator</fullName>
    </submittedName>
</protein>
<evidence type="ECO:0000313" key="5">
    <source>
        <dbReference type="Proteomes" id="UP000193108"/>
    </source>
</evidence>
<dbReference type="PROSITE" id="PS50977">
    <property type="entry name" value="HTH_TETR_2"/>
    <property type="match status" value="1"/>
</dbReference>
<dbReference type="PANTHER" id="PTHR30055:SF153">
    <property type="entry name" value="HTH-TYPE TRANSCRIPTIONAL REPRESSOR RV3405C"/>
    <property type="match status" value="1"/>
</dbReference>
<dbReference type="Proteomes" id="UP000193108">
    <property type="component" value="Unassembled WGS sequence"/>
</dbReference>
<name>A0A1X1Z089_MYCNO</name>
<dbReference type="Gene3D" id="1.10.357.10">
    <property type="entry name" value="Tetracycline Repressor, domain 2"/>
    <property type="match status" value="1"/>
</dbReference>
<dbReference type="InterPro" id="IPR009057">
    <property type="entry name" value="Homeodomain-like_sf"/>
</dbReference>
<gene>
    <name evidence="4" type="ORF">AWC18_17690</name>
</gene>
<evidence type="ECO:0000256" key="2">
    <source>
        <dbReference type="PROSITE-ProRule" id="PRU00335"/>
    </source>
</evidence>
<keyword evidence="1 2" id="KW-0238">DNA-binding</keyword>
<dbReference type="AlphaFoldDB" id="A0A1X1Z089"/>
<proteinExistence type="predicted"/>
<dbReference type="EMBL" id="LQPI01000071">
    <property type="protein sequence ID" value="ORW16769.1"/>
    <property type="molecule type" value="Genomic_DNA"/>
</dbReference>